<dbReference type="InterPro" id="IPR013096">
    <property type="entry name" value="Cupin_2"/>
</dbReference>
<organism evidence="3 4">
    <name type="scientific">Aspergillus sclerotioniger CBS 115572</name>
    <dbReference type="NCBI Taxonomy" id="1450535"/>
    <lineage>
        <taxon>Eukaryota</taxon>
        <taxon>Fungi</taxon>
        <taxon>Dikarya</taxon>
        <taxon>Ascomycota</taxon>
        <taxon>Pezizomycotina</taxon>
        <taxon>Eurotiomycetes</taxon>
        <taxon>Eurotiomycetidae</taxon>
        <taxon>Eurotiales</taxon>
        <taxon>Aspergillaceae</taxon>
        <taxon>Aspergillus</taxon>
        <taxon>Aspergillus subgen. Circumdati</taxon>
    </lineage>
</organism>
<sequence length="200" mass="21407">MTIPTTSTTTTPSNPPPPKKPLRPLHRYITTHSPTTNLAIFSPTLPTPMPVQQISDSANAHFSLVYTTDTFPADLSNETDIPAYASYLSNPPGITISTGSVCRIVDIPPHAMSPMHRTVSIDYGVVLEGEVELVLDSGETRVLGRGDVAVQRGTNHAWRNVTSDTSDGEGQWARMLYVLLPAVGVDLGESLGGIGVRDST</sequence>
<dbReference type="InterPro" id="IPR011051">
    <property type="entry name" value="RmlC_Cupin_sf"/>
</dbReference>
<dbReference type="SUPFAM" id="SSF51182">
    <property type="entry name" value="RmlC-like cupins"/>
    <property type="match status" value="1"/>
</dbReference>
<accession>A0A317XC83</accession>
<feature type="region of interest" description="Disordered" evidence="1">
    <location>
        <begin position="1"/>
        <end position="24"/>
    </location>
</feature>
<dbReference type="Proteomes" id="UP000246702">
    <property type="component" value="Unassembled WGS sequence"/>
</dbReference>
<protein>
    <submittedName>
        <fullName evidence="3">Cupin domain protein</fullName>
    </submittedName>
</protein>
<dbReference type="STRING" id="1450535.A0A317XC83"/>
<name>A0A317XC83_9EURO</name>
<evidence type="ECO:0000259" key="2">
    <source>
        <dbReference type="Pfam" id="PF07883"/>
    </source>
</evidence>
<dbReference type="Pfam" id="PF07883">
    <property type="entry name" value="Cupin_2"/>
    <property type="match status" value="1"/>
</dbReference>
<comment type="caution">
    <text evidence="3">The sequence shown here is derived from an EMBL/GenBank/DDBJ whole genome shotgun (WGS) entry which is preliminary data.</text>
</comment>
<dbReference type="RefSeq" id="XP_025472967.1">
    <property type="nucleotide sequence ID" value="XM_025616854.1"/>
</dbReference>
<dbReference type="OrthoDB" id="5840532at2759"/>
<dbReference type="InterPro" id="IPR047142">
    <property type="entry name" value="OryJ/VirC-like"/>
</dbReference>
<dbReference type="PANTHER" id="PTHR36156">
    <property type="entry name" value="SLR2101 PROTEIN"/>
    <property type="match status" value="1"/>
</dbReference>
<evidence type="ECO:0000313" key="4">
    <source>
        <dbReference type="Proteomes" id="UP000246702"/>
    </source>
</evidence>
<evidence type="ECO:0000256" key="1">
    <source>
        <dbReference type="SAM" id="MobiDB-lite"/>
    </source>
</evidence>
<feature type="domain" description="Cupin type-2" evidence="2">
    <location>
        <begin position="104"/>
        <end position="163"/>
    </location>
</feature>
<gene>
    <name evidence="3" type="ORF">BO94DRAFT_619370</name>
</gene>
<dbReference type="InterPro" id="IPR014710">
    <property type="entry name" value="RmlC-like_jellyroll"/>
</dbReference>
<dbReference type="EMBL" id="MSFK01000001">
    <property type="protein sequence ID" value="PWY96206.1"/>
    <property type="molecule type" value="Genomic_DNA"/>
</dbReference>
<dbReference type="Gene3D" id="2.60.120.10">
    <property type="entry name" value="Jelly Rolls"/>
    <property type="match status" value="1"/>
</dbReference>
<dbReference type="CDD" id="cd02231">
    <property type="entry name" value="cupin_BLL6423-like"/>
    <property type="match status" value="1"/>
</dbReference>
<keyword evidence="4" id="KW-1185">Reference proteome</keyword>
<reference evidence="3 4" key="1">
    <citation type="submission" date="2016-12" db="EMBL/GenBank/DDBJ databases">
        <title>The genomes of Aspergillus section Nigri reveals drivers in fungal speciation.</title>
        <authorList>
            <consortium name="DOE Joint Genome Institute"/>
            <person name="Vesth T.C."/>
            <person name="Nybo J."/>
            <person name="Theobald S."/>
            <person name="Brandl J."/>
            <person name="Frisvad J.C."/>
            <person name="Nielsen K.F."/>
            <person name="Lyhne E.K."/>
            <person name="Kogle M.E."/>
            <person name="Kuo A."/>
            <person name="Riley R."/>
            <person name="Clum A."/>
            <person name="Nolan M."/>
            <person name="Lipzen A."/>
            <person name="Salamov A."/>
            <person name="Henrissat B."/>
            <person name="Wiebenga A."/>
            <person name="De Vries R.P."/>
            <person name="Grigoriev I.V."/>
            <person name="Mortensen U.H."/>
            <person name="Andersen M.R."/>
            <person name="Baker S.E."/>
        </authorList>
    </citation>
    <scope>NUCLEOTIDE SEQUENCE [LARGE SCALE GENOMIC DNA]</scope>
    <source>
        <strain evidence="3 4">CBS 115572</strain>
    </source>
</reference>
<feature type="compositionally biased region" description="Low complexity" evidence="1">
    <location>
        <begin position="1"/>
        <end position="12"/>
    </location>
</feature>
<proteinExistence type="predicted"/>
<dbReference type="PANTHER" id="PTHR36156:SF3">
    <property type="entry name" value="CUPIN 2 CONSERVED BARREL DOMAIN-CONTAINING PROTEIN"/>
    <property type="match status" value="1"/>
</dbReference>
<dbReference type="AlphaFoldDB" id="A0A317XC83"/>
<dbReference type="GeneID" id="37118997"/>
<evidence type="ECO:0000313" key="3">
    <source>
        <dbReference type="EMBL" id="PWY96206.1"/>
    </source>
</evidence>